<proteinExistence type="predicted"/>
<sequence>MSGRLRSTVPPPVVSTETQVHDQQPAAPASVAPAVLEYLDPSRNTDSNTGHIFQLEWVPDFRFPILSWLYSLARIVTNSMYVSSPYASPASIMGYTIVMYTAMLYHTDASHLLASSNAAQHIMNNAILSRFFDMLLDLPVPDFAHNEFTDIQAFLPDDIPALAFLSCLASADYYHDFGRHISANVFFAAHNLLASLPANTSTSVLRSHFYRTPVNSVTIGNTQNVNITPAHLFGRINGDKATSNWLNERIDAMVNSMAIRAVNQNNIVAQVQFPTLALANTQNYNPYTFLTCAQANNIHSITSAMRNLSQWVSSTFPASRTLRAYLQPGSHNTVNYLYYNIALPTWNTSTLTHSGPEMPTNRQSPSDLAQENGFKATPEPASADSVDGRITFNVAMPRRPATLPTQPLAPTLTSAYTRETTPLNIIDYKEYDDEEDILPRTYIFAPYSLQTGDLGPVILSGKLIESGDISGIRISVPSPDTPLLYENSQFHEGAIRLSRTRPAFFMAGSNVHIQERTSRTGLNGQVAFFRGNTAKLRLPLLTEHPVRAPSAQTTDASRLAPGADFVPDAFDTDHAVNVFGSDLESDFDLHESTLFNIWSGLRFRYHTNTGPVIHVLPTLRHIYGARARSYGTVHPALRLPL</sequence>
<name>A0A2D2CNL7_9VIRU</name>
<evidence type="ECO:0000256" key="1">
    <source>
        <dbReference type="SAM" id="MobiDB-lite"/>
    </source>
</evidence>
<dbReference type="EMBL" id="KY296404">
    <property type="protein sequence ID" value="ATQ64296.1"/>
    <property type="molecule type" value="Genomic_RNA"/>
</dbReference>
<dbReference type="GO" id="GO:0019028">
    <property type="term" value="C:viral capsid"/>
    <property type="evidence" value="ECO:0007669"/>
    <property type="project" value="UniProtKB-KW"/>
</dbReference>
<feature type="region of interest" description="Disordered" evidence="1">
    <location>
        <begin position="352"/>
        <end position="383"/>
    </location>
</feature>
<keyword evidence="2" id="KW-0946">Virion</keyword>
<reference evidence="2" key="1">
    <citation type="submission" date="2016-12" db="EMBL/GenBank/DDBJ databases">
        <title>Extremophilic ascomycete Sodiomyces alkalinus hosts beta- and gammapartitiviruses together with a new fusarivirus.</title>
        <authorList>
            <person name="Hrabakova L."/>
            <person name="Koloniuk I."/>
            <person name="Sarkisova T."/>
            <person name="Petrzik K."/>
        </authorList>
    </citation>
    <scope>NUCLEOTIDE SEQUENCE</scope>
    <source>
        <strain evidence="2">F13</strain>
    </source>
</reference>
<dbReference type="Pfam" id="PF25666">
    <property type="entry name" value="Partiti_capsid"/>
    <property type="match status" value="1"/>
</dbReference>
<dbReference type="InterPro" id="IPR058242">
    <property type="entry name" value="Capsid_partitivirus"/>
</dbReference>
<protein>
    <submittedName>
        <fullName evidence="2">Coat protein</fullName>
    </submittedName>
</protein>
<feature type="compositionally biased region" description="Polar residues" evidence="1">
    <location>
        <begin position="360"/>
        <end position="369"/>
    </location>
</feature>
<feature type="region of interest" description="Disordered" evidence="1">
    <location>
        <begin position="1"/>
        <end position="27"/>
    </location>
</feature>
<keyword evidence="2" id="KW-0167">Capsid protein</keyword>
<organism evidence="2">
    <name type="scientific">Sodiomyces alkalinus partitivirus 1</name>
    <dbReference type="NCBI Taxonomy" id="2045045"/>
    <lineage>
        <taxon>Viruses</taxon>
        <taxon>Riboviria</taxon>
        <taxon>Orthornavirae</taxon>
        <taxon>Pisuviricota</taxon>
        <taxon>Duplopiviricetes</taxon>
        <taxon>Durnavirales</taxon>
        <taxon>Partitiviridae</taxon>
    </lineage>
</organism>
<accession>A0A2D2CNL7</accession>
<evidence type="ECO:0000313" key="2">
    <source>
        <dbReference type="EMBL" id="ATQ64296.1"/>
    </source>
</evidence>